<evidence type="ECO:0000259" key="5">
    <source>
        <dbReference type="Pfam" id="PF00588"/>
    </source>
</evidence>
<keyword evidence="3 4" id="KW-0808">Transferase</keyword>
<dbReference type="RefSeq" id="WP_338236195.1">
    <property type="nucleotide sequence ID" value="NZ_BQKE01000001.1"/>
</dbReference>
<dbReference type="PANTHER" id="PTHR43453">
    <property type="entry name" value="RRNA METHYLASE-LIKE"/>
    <property type="match status" value="1"/>
</dbReference>
<reference evidence="6 7" key="1">
    <citation type="submission" date="2021-12" db="EMBL/GenBank/DDBJ databases">
        <title>Genome sequencing of bacteria with rrn-lacking chromosome and rrn-plasmid.</title>
        <authorList>
            <person name="Anda M."/>
            <person name="Iwasaki W."/>
        </authorList>
    </citation>
    <scope>NUCLEOTIDE SEQUENCE [LARGE SCALE GENOMIC DNA]</scope>
    <source>
        <strain evidence="6 7">NBRC 15940</strain>
    </source>
</reference>
<evidence type="ECO:0000256" key="3">
    <source>
        <dbReference type="ARBA" id="ARBA00022679"/>
    </source>
</evidence>
<dbReference type="InterPro" id="IPR033671">
    <property type="entry name" value="TrmH"/>
</dbReference>
<gene>
    <name evidence="4 6" type="primary">trmH</name>
    <name evidence="6" type="ORF">PEDI_09990</name>
</gene>
<keyword evidence="2 4" id="KW-0489">Methyltransferase</keyword>
<dbReference type="SUPFAM" id="SSF75217">
    <property type="entry name" value="alpha/beta knot"/>
    <property type="match status" value="1"/>
</dbReference>
<dbReference type="GO" id="GO:0141100">
    <property type="term" value="F:tRNA (guanine(18)-2'-O)-methyltransferase activity"/>
    <property type="evidence" value="ECO:0007669"/>
    <property type="project" value="UniProtKB-UniRule"/>
</dbReference>
<feature type="binding site" evidence="4">
    <location>
        <position position="163"/>
    </location>
    <ligand>
        <name>S-adenosyl-L-methionine</name>
        <dbReference type="ChEBI" id="CHEBI:59789"/>
    </ligand>
</feature>
<dbReference type="EMBL" id="BQKE01000001">
    <property type="protein sequence ID" value="GJM60447.1"/>
    <property type="molecule type" value="Genomic_DNA"/>
</dbReference>
<protein>
    <recommendedName>
        <fullName evidence="4">tRNA (guanosine(18)-2'-O)-methyltransferase</fullName>
        <ecNumber evidence="4">2.1.1.34</ecNumber>
    </recommendedName>
    <alternativeName>
        <fullName evidence="4">tRNA [Gm18] methyltransferase</fullName>
    </alternativeName>
</protein>
<dbReference type="AlphaFoldDB" id="A0AAN5AJ19"/>
<dbReference type="EC" id="2.1.1.34" evidence="4"/>
<dbReference type="Proteomes" id="UP001310022">
    <property type="component" value="Unassembled WGS sequence"/>
</dbReference>
<proteinExistence type="inferred from homology"/>
<dbReference type="Gene3D" id="3.40.1280.10">
    <property type="match status" value="1"/>
</dbReference>
<evidence type="ECO:0000313" key="7">
    <source>
        <dbReference type="Proteomes" id="UP001310022"/>
    </source>
</evidence>
<keyword evidence="1 4" id="KW-0820">tRNA-binding</keyword>
<comment type="caution">
    <text evidence="6">The sequence shown here is derived from an EMBL/GenBank/DDBJ whole genome shotgun (WGS) entry which is preliminary data.</text>
</comment>
<dbReference type="CDD" id="cd18092">
    <property type="entry name" value="SpoU-like_TrmH"/>
    <property type="match status" value="1"/>
</dbReference>
<dbReference type="InterPro" id="IPR029026">
    <property type="entry name" value="tRNA_m1G_MTases_N"/>
</dbReference>
<dbReference type="HAMAP" id="MF_02060">
    <property type="entry name" value="tRNA_methyltr_TrmH"/>
    <property type="match status" value="1"/>
</dbReference>
<keyword evidence="7" id="KW-1185">Reference proteome</keyword>
<dbReference type="PANTHER" id="PTHR43453:SF3">
    <property type="entry name" value="TRNA_RRNA METHYLTRANSFERASE SPOU TYPE DOMAIN-CONTAINING PROTEIN"/>
    <property type="match status" value="1"/>
</dbReference>
<comment type="function">
    <text evidence="4">Catalyzes the 2'-O methylation of guanosine at position 18 in tRNA.</text>
</comment>
<comment type="caution">
    <text evidence="4">Lacks conserved residue(s) required for the propagation of feature annotation.</text>
</comment>
<keyword evidence="4" id="KW-0949">S-adenosyl-L-methionine</keyword>
<dbReference type="InterPro" id="IPR029028">
    <property type="entry name" value="Alpha/beta_knot_MTases"/>
</dbReference>
<dbReference type="Pfam" id="PF00588">
    <property type="entry name" value="SpoU_methylase"/>
    <property type="match status" value="1"/>
</dbReference>
<dbReference type="InterPro" id="IPR001537">
    <property type="entry name" value="SpoU_MeTrfase"/>
</dbReference>
<keyword evidence="4" id="KW-0694">RNA-binding</keyword>
<feature type="binding site" evidence="4">
    <location>
        <position position="120"/>
    </location>
    <ligand>
        <name>S-adenosyl-L-methionine</name>
        <dbReference type="ChEBI" id="CHEBI:59789"/>
    </ligand>
</feature>
<evidence type="ECO:0000256" key="2">
    <source>
        <dbReference type="ARBA" id="ARBA00022603"/>
    </source>
</evidence>
<dbReference type="GO" id="GO:0000049">
    <property type="term" value="F:tRNA binding"/>
    <property type="evidence" value="ECO:0007669"/>
    <property type="project" value="UniProtKB-UniRule"/>
</dbReference>
<dbReference type="GO" id="GO:0002938">
    <property type="term" value="P:tRNA guanine ribose methylation"/>
    <property type="evidence" value="ECO:0007669"/>
    <property type="project" value="UniProtKB-UniRule"/>
</dbReference>
<accession>A0AAN5AJ19</accession>
<evidence type="ECO:0000256" key="1">
    <source>
        <dbReference type="ARBA" id="ARBA00022555"/>
    </source>
</evidence>
<evidence type="ECO:0000313" key="6">
    <source>
        <dbReference type="EMBL" id="GJM60447.1"/>
    </source>
</evidence>
<evidence type="ECO:0000256" key="4">
    <source>
        <dbReference type="HAMAP-Rule" id="MF_02060"/>
    </source>
</evidence>
<keyword evidence="4" id="KW-0819">tRNA processing</keyword>
<organism evidence="6 7">
    <name type="scientific">Persicobacter diffluens</name>
    <dbReference type="NCBI Taxonomy" id="981"/>
    <lineage>
        <taxon>Bacteria</taxon>
        <taxon>Pseudomonadati</taxon>
        <taxon>Bacteroidota</taxon>
        <taxon>Cytophagia</taxon>
        <taxon>Cytophagales</taxon>
        <taxon>Persicobacteraceae</taxon>
        <taxon>Persicobacter</taxon>
    </lineage>
</organism>
<comment type="catalytic activity">
    <reaction evidence="4">
        <text>guanosine(18) in tRNA + S-adenosyl-L-methionine = 2'-O-methylguanosine(18) in tRNA + S-adenosyl-L-homocysteine + H(+)</text>
        <dbReference type="Rhea" id="RHEA:20077"/>
        <dbReference type="Rhea" id="RHEA-COMP:10190"/>
        <dbReference type="Rhea" id="RHEA-COMP:10192"/>
        <dbReference type="ChEBI" id="CHEBI:15378"/>
        <dbReference type="ChEBI" id="CHEBI:57856"/>
        <dbReference type="ChEBI" id="CHEBI:59789"/>
        <dbReference type="ChEBI" id="CHEBI:74269"/>
        <dbReference type="ChEBI" id="CHEBI:74445"/>
        <dbReference type="EC" id="2.1.1.34"/>
    </reaction>
</comment>
<feature type="domain" description="tRNA/rRNA methyltransferase SpoU type" evidence="5">
    <location>
        <begin position="39"/>
        <end position="183"/>
    </location>
</feature>
<name>A0AAN5AJ19_9BACT</name>
<comment type="similarity">
    <text evidence="4">Belongs to the class IV-like SAM-binding methyltransferase superfamily. RNA methyltransferase TrmH family.</text>
</comment>
<sequence>MNIDPKKLQQAKIEYFQEYVTETKKALLEQVMDERTRQIAIVLEDVYKPHNASAVFRNCDCFGVQDLHIINNSTEYHINPNVSKGASNWVTMHRYEQEGKPNTDLCYKELKSEGYKIYATSPNVEGKTLDQVDLNGKVAIAFGNEADGLSDFALDQADELLRIPMYGFTESFNISVTTALCLHSLVERLRKERNDWHLTEEDRQFLRSVWYMGLTRNADMHLKRLMEEMTAL</sequence>